<accession>C0EG83</accession>
<dbReference type="InterPro" id="IPR043765">
    <property type="entry name" value="DUF5711"/>
</dbReference>
<keyword evidence="1" id="KW-0812">Transmembrane</keyword>
<sequence length="382" mass="42036">MSKPSNNIERYRQQRRRQRLIRRIVAAVLVLLFGAACLWGYRVYSSREDTTMNQESRSSGFPVKLKGDAVQSARMMGSAFALLTDREFSLYNSKGSTVRSVSHGYFNPSMKTSSKRALLYDIGGTKFSVESKAGEIASAETENKILFGEIAENGNVVLVTSDDRYQNRLTVYNQNGIEIWRWYSAQNLVVALDFVDGGDGCVVAAVTTDAGQPRTTIYGLDFSKGDEEVFSAQVSGSLAFEVSVKSGGAIHLIADNALIVLSDTGEEQSRYEYPKTLMYCDSSPSKYTVLLFGEEVKSNHTVTVLDTGGKTVSSAEFNTRVRGMFSDGSHVVLLTDKQIVCYNMLMKQGKTLDDQSDISLIAGKGGTGYRLNNSKLEKFPIS</sequence>
<keyword evidence="3" id="KW-1185">Reference proteome</keyword>
<dbReference type="InterPro" id="IPR011047">
    <property type="entry name" value="Quinoprotein_ADH-like_sf"/>
</dbReference>
<organism evidence="2 3">
    <name type="scientific">[Clostridium] methylpentosum DSM 5476</name>
    <dbReference type="NCBI Taxonomy" id="537013"/>
    <lineage>
        <taxon>Bacteria</taxon>
        <taxon>Bacillati</taxon>
        <taxon>Bacillota</taxon>
        <taxon>Clostridia</taxon>
        <taxon>Eubacteriales</taxon>
        <taxon>Oscillospiraceae</taxon>
        <taxon>Oscillospiraceae incertae sedis</taxon>
    </lineage>
</organism>
<dbReference type="InterPro" id="IPR015943">
    <property type="entry name" value="WD40/YVTN_repeat-like_dom_sf"/>
</dbReference>
<dbReference type="eggNOG" id="ENOG5032ZV4">
    <property type="taxonomic scope" value="Bacteria"/>
</dbReference>
<reference evidence="2 3" key="1">
    <citation type="submission" date="2009-01" db="EMBL/GenBank/DDBJ databases">
        <authorList>
            <person name="Fulton L."/>
            <person name="Clifton S."/>
            <person name="Fulton B."/>
            <person name="Xu J."/>
            <person name="Minx P."/>
            <person name="Pepin K.H."/>
            <person name="Johnson M."/>
            <person name="Bhonagiri V."/>
            <person name="Nash W.E."/>
            <person name="Mardis E.R."/>
            <person name="Wilson R.K."/>
        </authorList>
    </citation>
    <scope>NUCLEOTIDE SEQUENCE [LARGE SCALE GENOMIC DNA]</scope>
    <source>
        <strain evidence="2 3">DSM 5476</strain>
    </source>
</reference>
<dbReference type="EMBL" id="ACEC01000097">
    <property type="protein sequence ID" value="EEG29514.1"/>
    <property type="molecule type" value="Genomic_DNA"/>
</dbReference>
<feature type="transmembrane region" description="Helical" evidence="1">
    <location>
        <begin position="20"/>
        <end position="41"/>
    </location>
</feature>
<evidence type="ECO:0000313" key="3">
    <source>
        <dbReference type="Proteomes" id="UP000003340"/>
    </source>
</evidence>
<dbReference type="Gene3D" id="2.130.10.10">
    <property type="entry name" value="YVTN repeat-like/Quinoprotein amine dehydrogenase"/>
    <property type="match status" value="1"/>
</dbReference>
<comment type="caution">
    <text evidence="2">The sequence shown here is derived from an EMBL/GenBank/DDBJ whole genome shotgun (WGS) entry which is preliminary data.</text>
</comment>
<keyword evidence="1" id="KW-1133">Transmembrane helix</keyword>
<reference evidence="2 3" key="2">
    <citation type="submission" date="2009-02" db="EMBL/GenBank/DDBJ databases">
        <title>Draft genome sequence of Clostridium methylpentosum (DSM 5476).</title>
        <authorList>
            <person name="Sudarsanam P."/>
            <person name="Ley R."/>
            <person name="Guruge J."/>
            <person name="Turnbaugh P.J."/>
            <person name="Mahowald M."/>
            <person name="Liep D."/>
            <person name="Gordon J."/>
        </authorList>
    </citation>
    <scope>NUCLEOTIDE SEQUENCE [LARGE SCALE GENOMIC DNA]</scope>
    <source>
        <strain evidence="2 3">DSM 5476</strain>
    </source>
</reference>
<protein>
    <submittedName>
        <fullName evidence="2">Uncharacterized protein</fullName>
    </submittedName>
</protein>
<keyword evidence="1" id="KW-0472">Membrane</keyword>
<dbReference type="Pfam" id="PF18975">
    <property type="entry name" value="DUF5711"/>
    <property type="match status" value="1"/>
</dbReference>
<gene>
    <name evidence="2" type="ORF">CLOSTMETH_02876</name>
</gene>
<dbReference type="SUPFAM" id="SSF50998">
    <property type="entry name" value="Quinoprotein alcohol dehydrogenase-like"/>
    <property type="match status" value="1"/>
</dbReference>
<name>C0EG83_9FIRM</name>
<dbReference type="STRING" id="537013.CLOSTMETH_02876"/>
<dbReference type="AlphaFoldDB" id="C0EG83"/>
<evidence type="ECO:0000313" key="2">
    <source>
        <dbReference type="EMBL" id="EEG29514.1"/>
    </source>
</evidence>
<dbReference type="HOGENOM" id="CLU_723006_0_0_9"/>
<evidence type="ECO:0000256" key="1">
    <source>
        <dbReference type="SAM" id="Phobius"/>
    </source>
</evidence>
<dbReference type="Proteomes" id="UP000003340">
    <property type="component" value="Unassembled WGS sequence"/>
</dbReference>
<proteinExistence type="predicted"/>